<reference evidence="2" key="1">
    <citation type="submission" date="2016-11" db="EMBL/GenBank/DDBJ databases">
        <authorList>
            <person name="Varghese N."/>
            <person name="Submissions S."/>
        </authorList>
    </citation>
    <scope>NUCLEOTIDE SEQUENCE [LARGE SCALE GENOMIC DNA]</scope>
    <source>
        <strain evidence="2">DX253</strain>
    </source>
</reference>
<name>A0A1M6NU92_HALPU</name>
<protein>
    <submittedName>
        <fullName evidence="1">Uncharacterized protein</fullName>
    </submittedName>
</protein>
<dbReference type="Proteomes" id="UP000184203">
    <property type="component" value="Unassembled WGS sequence"/>
</dbReference>
<keyword evidence="2" id="KW-1185">Reference proteome</keyword>
<evidence type="ECO:0000313" key="1">
    <source>
        <dbReference type="EMBL" id="SHJ99283.1"/>
    </source>
</evidence>
<sequence length="70" mass="7876">MSETATKVVERTMQDEQFLNLFQRNPDAALEEYDLAEHEEKALKSGKESRIRDVIDDALAAAVLVVVVNN</sequence>
<organism evidence="1 2">
    <name type="scientific">Haladaptatus paucihalophilus DX253</name>
    <dbReference type="NCBI Taxonomy" id="797209"/>
    <lineage>
        <taxon>Archaea</taxon>
        <taxon>Methanobacteriati</taxon>
        <taxon>Methanobacteriota</taxon>
        <taxon>Stenosarchaea group</taxon>
        <taxon>Halobacteria</taxon>
        <taxon>Halobacteriales</taxon>
        <taxon>Haladaptataceae</taxon>
        <taxon>Haladaptatus</taxon>
    </lineage>
</organism>
<dbReference type="AlphaFoldDB" id="A0A1M6NU92"/>
<gene>
    <name evidence="1" type="ORF">SAMN05444342_0200</name>
</gene>
<proteinExistence type="predicted"/>
<dbReference type="RefSeq" id="WP_026177722.1">
    <property type="nucleotide sequence ID" value="NZ_AEMG01000028.1"/>
</dbReference>
<dbReference type="EMBL" id="FRAN01000001">
    <property type="protein sequence ID" value="SHJ99283.1"/>
    <property type="molecule type" value="Genomic_DNA"/>
</dbReference>
<evidence type="ECO:0000313" key="2">
    <source>
        <dbReference type="Proteomes" id="UP000184203"/>
    </source>
</evidence>
<accession>A0A1M6NU92</accession>